<feature type="transmembrane region" description="Helical" evidence="1">
    <location>
        <begin position="12"/>
        <end position="30"/>
    </location>
</feature>
<proteinExistence type="predicted"/>
<dbReference type="InterPro" id="IPR006076">
    <property type="entry name" value="FAD-dep_OxRdtase"/>
</dbReference>
<sequence length="49" mass="5080">MMRTVKGKTDRVVVVGGGLSGLSAALYLAGRGRNVTVVEREDHPGGRVG</sequence>
<keyword evidence="1" id="KW-0472">Membrane</keyword>
<evidence type="ECO:0000256" key="1">
    <source>
        <dbReference type="SAM" id="Phobius"/>
    </source>
</evidence>
<dbReference type="Pfam" id="PF01266">
    <property type="entry name" value="DAO"/>
    <property type="match status" value="1"/>
</dbReference>
<dbReference type="Proteomes" id="UP000315759">
    <property type="component" value="Unassembled WGS sequence"/>
</dbReference>
<dbReference type="SUPFAM" id="SSF51905">
    <property type="entry name" value="FAD/NAD(P)-binding domain"/>
    <property type="match status" value="1"/>
</dbReference>
<keyword evidence="1" id="KW-1133">Transmembrane helix</keyword>
<gene>
    <name evidence="3" type="ORF">D8S82_27580</name>
</gene>
<feature type="non-terminal residue" evidence="3">
    <location>
        <position position="49"/>
    </location>
</feature>
<dbReference type="AlphaFoldDB" id="A0A544VTR3"/>
<feature type="domain" description="FAD dependent oxidoreductase" evidence="2">
    <location>
        <begin position="11"/>
        <end position="46"/>
    </location>
</feature>
<evidence type="ECO:0000313" key="3">
    <source>
        <dbReference type="EMBL" id="TQR83383.1"/>
    </source>
</evidence>
<comment type="caution">
    <text evidence="3">The sequence shown here is derived from an EMBL/GenBank/DDBJ whole genome shotgun (WGS) entry which is preliminary data.</text>
</comment>
<dbReference type="Gene3D" id="3.50.50.60">
    <property type="entry name" value="FAD/NAD(P)-binding domain"/>
    <property type="match status" value="1"/>
</dbReference>
<dbReference type="PANTHER" id="PTHR43734">
    <property type="entry name" value="PHYTOENE DESATURASE"/>
    <property type="match status" value="1"/>
</dbReference>
<dbReference type="PRINTS" id="PR00419">
    <property type="entry name" value="ADXRDTASE"/>
</dbReference>
<organism evidence="3 4">
    <name type="scientific">Mycolicibacterium hodleri</name>
    <dbReference type="NCBI Taxonomy" id="49897"/>
    <lineage>
        <taxon>Bacteria</taxon>
        <taxon>Bacillati</taxon>
        <taxon>Actinomycetota</taxon>
        <taxon>Actinomycetes</taxon>
        <taxon>Mycobacteriales</taxon>
        <taxon>Mycobacteriaceae</taxon>
        <taxon>Mycolicibacterium</taxon>
    </lineage>
</organism>
<evidence type="ECO:0000313" key="4">
    <source>
        <dbReference type="Proteomes" id="UP000315759"/>
    </source>
</evidence>
<evidence type="ECO:0000259" key="2">
    <source>
        <dbReference type="Pfam" id="PF01266"/>
    </source>
</evidence>
<name>A0A544VTR3_9MYCO</name>
<dbReference type="PANTHER" id="PTHR43734:SF1">
    <property type="entry name" value="PHYTOENE DESATURASE"/>
    <property type="match status" value="1"/>
</dbReference>
<accession>A0A544VTR3</accession>
<reference evidence="3 4" key="1">
    <citation type="submission" date="2018-10" db="EMBL/GenBank/DDBJ databases">
        <title>Draft genome of Mycobacterium hodleri strain B.</title>
        <authorList>
            <person name="Amande T.J."/>
            <person name="Mcgenity T.J."/>
        </authorList>
    </citation>
    <scope>NUCLEOTIDE SEQUENCE [LARGE SCALE GENOMIC DNA]</scope>
    <source>
        <strain evidence="3 4">B</strain>
    </source>
</reference>
<keyword evidence="1" id="KW-0812">Transmembrane</keyword>
<dbReference type="EMBL" id="VIFX01000046">
    <property type="protein sequence ID" value="TQR83383.1"/>
    <property type="molecule type" value="Genomic_DNA"/>
</dbReference>
<keyword evidence="4" id="KW-1185">Reference proteome</keyword>
<dbReference type="InterPro" id="IPR036188">
    <property type="entry name" value="FAD/NAD-bd_sf"/>
</dbReference>
<protein>
    <submittedName>
        <fullName evidence="3">FAD-dependent oxidoreductase</fullName>
    </submittedName>
</protein>